<feature type="chain" id="PRO_5028910907" description="DUF2911 domain-containing protein" evidence="1">
    <location>
        <begin position="24"/>
        <end position="181"/>
    </location>
</feature>
<name>A0A7G8PUU2_9FLAO</name>
<proteinExistence type="predicted"/>
<dbReference type="AlphaFoldDB" id="A0A7G8PUU2"/>
<dbReference type="EMBL" id="CP052909">
    <property type="protein sequence ID" value="QNJ98108.1"/>
    <property type="molecule type" value="Genomic_DNA"/>
</dbReference>
<dbReference type="Proteomes" id="UP000515514">
    <property type="component" value="Chromosome"/>
</dbReference>
<dbReference type="KEGG" id="alti:ALE3EI_1550"/>
<dbReference type="InterPro" id="IPR021314">
    <property type="entry name" value="DUF2911"/>
</dbReference>
<gene>
    <name evidence="2" type="ORF">ALE3EI_1550</name>
</gene>
<evidence type="ECO:0000313" key="2">
    <source>
        <dbReference type="EMBL" id="QNJ98108.1"/>
    </source>
</evidence>
<keyword evidence="3" id="KW-1185">Reference proteome</keyword>
<sequence length="181" mass="20282">MKNFAFAFAIVAATLFSTQEVQAQSFPKMDASPMDLALAKADRNSQPVARVIYSRPLKKDRKIFGNLVPYGEVWRTGANEATELTLYKPMMFGKARLDAGTYTLYTIPNEDSWTIIINSDTNVWGAYSYKKEKDVARIDVPAKDAPAPTESLSMVFRPESDGMTLMIGWDSTYVEIPFKSI</sequence>
<keyword evidence="1" id="KW-0732">Signal</keyword>
<evidence type="ECO:0000256" key="1">
    <source>
        <dbReference type="SAM" id="SignalP"/>
    </source>
</evidence>
<protein>
    <recommendedName>
        <fullName evidence="4">DUF2911 domain-containing protein</fullName>
    </recommendedName>
</protein>
<dbReference type="RefSeq" id="WP_186987728.1">
    <property type="nucleotide sequence ID" value="NZ_CP052909.1"/>
</dbReference>
<evidence type="ECO:0000313" key="3">
    <source>
        <dbReference type="Proteomes" id="UP000515514"/>
    </source>
</evidence>
<reference evidence="2 3" key="1">
    <citation type="submission" date="2020-04" db="EMBL/GenBank/DDBJ databases">
        <title>Genome sequence of Altibacter aquimarinus strain ALE3EI.</title>
        <authorList>
            <person name="Oh H.-M."/>
            <person name="Jang D."/>
        </authorList>
    </citation>
    <scope>NUCLEOTIDE SEQUENCE [LARGE SCALE GENOMIC DNA]</scope>
    <source>
        <strain evidence="2 3">ALE3EI</strain>
    </source>
</reference>
<accession>A0A7G8PUU2</accession>
<evidence type="ECO:0008006" key="4">
    <source>
        <dbReference type="Google" id="ProtNLM"/>
    </source>
</evidence>
<dbReference type="Pfam" id="PF11138">
    <property type="entry name" value="DUF2911"/>
    <property type="match status" value="1"/>
</dbReference>
<feature type="signal peptide" evidence="1">
    <location>
        <begin position="1"/>
        <end position="23"/>
    </location>
</feature>
<organism evidence="2 3">
    <name type="scientific">Constantimarinum furrinae</name>
    <dbReference type="NCBI Taxonomy" id="2562285"/>
    <lineage>
        <taxon>Bacteria</taxon>
        <taxon>Pseudomonadati</taxon>
        <taxon>Bacteroidota</taxon>
        <taxon>Flavobacteriia</taxon>
        <taxon>Flavobacteriales</taxon>
        <taxon>Flavobacteriaceae</taxon>
        <taxon>Altibacter/Constantimarinum group</taxon>
        <taxon>Constantimarinum</taxon>
    </lineage>
</organism>